<proteinExistence type="predicted"/>
<reference evidence="3" key="1">
    <citation type="submission" date="2023-07" db="EMBL/GenBank/DDBJ databases">
        <title>30 novel species of actinomycetes from the DSMZ collection.</title>
        <authorList>
            <person name="Nouioui I."/>
        </authorList>
    </citation>
    <scope>NUCLEOTIDE SEQUENCE [LARGE SCALE GENOMIC DNA]</scope>
    <source>
        <strain evidence="3">DSM 44918</strain>
    </source>
</reference>
<accession>A0ABU2LXM8</accession>
<sequence>MPTMLFALTGGTLIAALPSALDTRPPAARANPRRRRPSSAGRRAGRGTPPLRRRADE</sequence>
<evidence type="ECO:0000313" key="2">
    <source>
        <dbReference type="EMBL" id="MDT0322304.1"/>
    </source>
</evidence>
<gene>
    <name evidence="2" type="ORF">RNC47_28675</name>
</gene>
<evidence type="ECO:0000256" key="1">
    <source>
        <dbReference type="SAM" id="MobiDB-lite"/>
    </source>
</evidence>
<feature type="compositionally biased region" description="Low complexity" evidence="1">
    <location>
        <begin position="38"/>
        <end position="50"/>
    </location>
</feature>
<dbReference type="RefSeq" id="WP_311602838.1">
    <property type="nucleotide sequence ID" value="NZ_JAVREM010000059.1"/>
</dbReference>
<dbReference type="EMBL" id="JAVREM010000059">
    <property type="protein sequence ID" value="MDT0322304.1"/>
    <property type="molecule type" value="Genomic_DNA"/>
</dbReference>
<keyword evidence="3" id="KW-1185">Reference proteome</keyword>
<name>A0ABU2LXM8_9ACTN</name>
<comment type="caution">
    <text evidence="2">The sequence shown here is derived from an EMBL/GenBank/DDBJ whole genome shotgun (WGS) entry which is preliminary data.</text>
</comment>
<protein>
    <submittedName>
        <fullName evidence="2">Uncharacterized protein</fullName>
    </submittedName>
</protein>
<feature type="region of interest" description="Disordered" evidence="1">
    <location>
        <begin position="19"/>
        <end position="57"/>
    </location>
</feature>
<organism evidence="2 3">
    <name type="scientific">Streptomyces millisiae</name>
    <dbReference type="NCBI Taxonomy" id="3075542"/>
    <lineage>
        <taxon>Bacteria</taxon>
        <taxon>Bacillati</taxon>
        <taxon>Actinomycetota</taxon>
        <taxon>Actinomycetes</taxon>
        <taxon>Kitasatosporales</taxon>
        <taxon>Streptomycetaceae</taxon>
        <taxon>Streptomyces</taxon>
    </lineage>
</organism>
<dbReference type="Proteomes" id="UP001183420">
    <property type="component" value="Unassembled WGS sequence"/>
</dbReference>
<evidence type="ECO:0000313" key="3">
    <source>
        <dbReference type="Proteomes" id="UP001183420"/>
    </source>
</evidence>